<reference evidence="1" key="1">
    <citation type="submission" date="2022-06" db="EMBL/GenBank/DDBJ databases">
        <title>Phylogenomic reconstructions and comparative analyses of Kickxellomycotina fungi.</title>
        <authorList>
            <person name="Reynolds N.K."/>
            <person name="Stajich J.E."/>
            <person name="Barry K."/>
            <person name="Grigoriev I.V."/>
            <person name="Crous P."/>
            <person name="Smith M.E."/>
        </authorList>
    </citation>
    <scope>NUCLEOTIDE SEQUENCE</scope>
    <source>
        <strain evidence="1">RSA 2271</strain>
    </source>
</reference>
<name>A0ACC1HWC9_9FUNG</name>
<dbReference type="EMBL" id="JAMZIH010000318">
    <property type="protein sequence ID" value="KAJ1679542.1"/>
    <property type="molecule type" value="Genomic_DNA"/>
</dbReference>
<accession>A0ACC1HWC9</accession>
<organism evidence="1 2">
    <name type="scientific">Spiromyces aspiralis</name>
    <dbReference type="NCBI Taxonomy" id="68401"/>
    <lineage>
        <taxon>Eukaryota</taxon>
        <taxon>Fungi</taxon>
        <taxon>Fungi incertae sedis</taxon>
        <taxon>Zoopagomycota</taxon>
        <taxon>Kickxellomycotina</taxon>
        <taxon>Kickxellomycetes</taxon>
        <taxon>Kickxellales</taxon>
        <taxon>Kickxellaceae</taxon>
        <taxon>Spiromyces</taxon>
    </lineage>
</organism>
<protein>
    <submittedName>
        <fullName evidence="1">Vacuolar protein</fullName>
    </submittedName>
</protein>
<sequence length="788" mass="89019">FRIAAAPYGGPIALLRDNQQLLEADPDQNIDSSVHIYSANGSEIGKIECDGINIVGMYWTNKEELVCIQEDGQVRIFTLVGKSTTFTLGDEARERGIIDCKFWNNGLVAMMSNYQLITVDNFREPKPHNLAEYSFDESPRSWAIIPPHLTLSHHVEVLLSIKSTILVVDAFLNQGPFSHIAVSPNGRLVALCTETGLIQVISSNFERSFSESTPLTTPPDSAVCSYCGQDWDVSENRNVIPIRCGTDAVVASYDNFAVLVGPFGDILSFEYDSKIYLVQEMDGVRVFTKDLHDFLQKVPESTRNVFQIGSTSPAALLYNAYEYLQNRSPKADEIVRSIKHDLALAVDTCIAAAGNEPLLEFQQMLLRAASFGKSFITVYNGDKLVDMCRHIRLLNTLSAYELSVPVTLVQFQSLPLEDWIDRLVNRNQHFLALKICDYLDEARDKIRVSSEEEDKLYLTIMSKLSSVPGISFVEIAETANAHGYSRLAVKLLKHEPKAGNQVPLLLSMNYAALALEEAINSGDADLVYFVILHLYKTQNLGDFFHLVSNNAVATHFFEKYCREQGATILEDFYFQNDAYNKSSELVLVENLHERDPNKLVANLRVVHRLLSKNKSYMFEASVTANGIRLLNEQQKLEHELEEPFVGLTLNQTISKCILKGRPNKANKLRNDFNMSEKTFYWIKLHALVQRRDWVELDKFARVKKPPIGFQPFVEECIKAFQYTESAKYIAKCDIKLQPQLYIRIGRLHDAFQASIAAKDVEAMRAIAAQTQDESLRLEVQSYLSGSRR</sequence>
<feature type="non-terminal residue" evidence="1">
    <location>
        <position position="1"/>
    </location>
</feature>
<evidence type="ECO:0000313" key="1">
    <source>
        <dbReference type="EMBL" id="KAJ1679542.1"/>
    </source>
</evidence>
<proteinExistence type="predicted"/>
<gene>
    <name evidence="1" type="primary">vps16</name>
    <name evidence="1" type="ORF">EV182_001839</name>
</gene>
<keyword evidence="2" id="KW-1185">Reference proteome</keyword>
<evidence type="ECO:0000313" key="2">
    <source>
        <dbReference type="Proteomes" id="UP001145114"/>
    </source>
</evidence>
<dbReference type="Proteomes" id="UP001145114">
    <property type="component" value="Unassembled WGS sequence"/>
</dbReference>
<comment type="caution">
    <text evidence="1">The sequence shown here is derived from an EMBL/GenBank/DDBJ whole genome shotgun (WGS) entry which is preliminary data.</text>
</comment>